<evidence type="ECO:0000256" key="5">
    <source>
        <dbReference type="SAM" id="SignalP"/>
    </source>
</evidence>
<dbReference type="OrthoDB" id="750178at2"/>
<dbReference type="RefSeq" id="WP_133551928.1">
    <property type="nucleotide sequence ID" value="NZ_SNWM01000001.1"/>
</dbReference>
<gene>
    <name evidence="7" type="ORF">CLV32_0458</name>
</gene>
<keyword evidence="8" id="KW-1185">Reference proteome</keyword>
<dbReference type="InterPro" id="IPR025380">
    <property type="entry name" value="DUF4369"/>
</dbReference>
<dbReference type="GO" id="GO:0017004">
    <property type="term" value="P:cytochrome complex assembly"/>
    <property type="evidence" value="ECO:0007669"/>
    <property type="project" value="UniProtKB-KW"/>
</dbReference>
<keyword evidence="3" id="KW-1015">Disulfide bond</keyword>
<dbReference type="EMBL" id="SNWM01000001">
    <property type="protein sequence ID" value="TDO24171.1"/>
    <property type="molecule type" value="Genomic_DNA"/>
</dbReference>
<feature type="chain" id="PRO_5020499142" evidence="5">
    <location>
        <begin position="18"/>
        <end position="362"/>
    </location>
</feature>
<feature type="domain" description="Thioredoxin" evidence="6">
    <location>
        <begin position="224"/>
        <end position="362"/>
    </location>
</feature>
<evidence type="ECO:0000259" key="6">
    <source>
        <dbReference type="PROSITE" id="PS51352"/>
    </source>
</evidence>
<dbReference type="PANTHER" id="PTHR42852:SF6">
    <property type="entry name" value="THIOL:DISULFIDE INTERCHANGE PROTEIN DSBE"/>
    <property type="match status" value="1"/>
</dbReference>
<dbReference type="AlphaFoldDB" id="A0A4R6IPS7"/>
<dbReference type="InterPro" id="IPR000866">
    <property type="entry name" value="AhpC/TSA"/>
</dbReference>
<dbReference type="PANTHER" id="PTHR42852">
    <property type="entry name" value="THIOL:DISULFIDE INTERCHANGE PROTEIN DSBE"/>
    <property type="match status" value="1"/>
</dbReference>
<comment type="subcellular location">
    <subcellularLocation>
        <location evidence="1">Cell envelope</location>
    </subcellularLocation>
</comment>
<organism evidence="7 8">
    <name type="scientific">Pedobacter duraquae</name>
    <dbReference type="NCBI Taxonomy" id="425511"/>
    <lineage>
        <taxon>Bacteria</taxon>
        <taxon>Pseudomonadati</taxon>
        <taxon>Bacteroidota</taxon>
        <taxon>Sphingobacteriia</taxon>
        <taxon>Sphingobacteriales</taxon>
        <taxon>Sphingobacteriaceae</taxon>
        <taxon>Pedobacter</taxon>
    </lineage>
</organism>
<evidence type="ECO:0000313" key="8">
    <source>
        <dbReference type="Proteomes" id="UP000295499"/>
    </source>
</evidence>
<dbReference type="PROSITE" id="PS51352">
    <property type="entry name" value="THIOREDOXIN_2"/>
    <property type="match status" value="1"/>
</dbReference>
<dbReference type="Pfam" id="PF00578">
    <property type="entry name" value="AhpC-TSA"/>
    <property type="match status" value="1"/>
</dbReference>
<feature type="signal peptide" evidence="5">
    <location>
        <begin position="1"/>
        <end position="17"/>
    </location>
</feature>
<keyword evidence="4" id="KW-0676">Redox-active center</keyword>
<keyword evidence="5" id="KW-0732">Signal</keyword>
<accession>A0A4R6IPS7</accession>
<dbReference type="GO" id="GO:0016491">
    <property type="term" value="F:oxidoreductase activity"/>
    <property type="evidence" value="ECO:0007669"/>
    <property type="project" value="InterPro"/>
</dbReference>
<dbReference type="SUPFAM" id="SSF52833">
    <property type="entry name" value="Thioredoxin-like"/>
    <property type="match status" value="1"/>
</dbReference>
<keyword evidence="2" id="KW-0201">Cytochrome c-type biogenesis</keyword>
<dbReference type="Proteomes" id="UP000295499">
    <property type="component" value="Unassembled WGS sequence"/>
</dbReference>
<comment type="caution">
    <text evidence="7">The sequence shown here is derived from an EMBL/GenBank/DDBJ whole genome shotgun (WGS) entry which is preliminary data.</text>
</comment>
<dbReference type="CDD" id="cd02966">
    <property type="entry name" value="TlpA_like_family"/>
    <property type="match status" value="1"/>
</dbReference>
<proteinExistence type="predicted"/>
<dbReference type="Gene3D" id="3.40.30.10">
    <property type="entry name" value="Glutaredoxin"/>
    <property type="match status" value="1"/>
</dbReference>
<dbReference type="GO" id="GO:0030313">
    <property type="term" value="C:cell envelope"/>
    <property type="evidence" value="ECO:0007669"/>
    <property type="project" value="UniProtKB-SubCell"/>
</dbReference>
<reference evidence="7 8" key="1">
    <citation type="submission" date="2019-03" db="EMBL/GenBank/DDBJ databases">
        <title>Genomic Encyclopedia of Archaeal and Bacterial Type Strains, Phase II (KMG-II): from individual species to whole genera.</title>
        <authorList>
            <person name="Goeker M."/>
        </authorList>
    </citation>
    <scope>NUCLEOTIDE SEQUENCE [LARGE SCALE GENOMIC DNA]</scope>
    <source>
        <strain evidence="7 8">DSM 19034</strain>
    </source>
</reference>
<dbReference type="InterPro" id="IPR036249">
    <property type="entry name" value="Thioredoxin-like_sf"/>
</dbReference>
<evidence type="ECO:0000256" key="4">
    <source>
        <dbReference type="ARBA" id="ARBA00023284"/>
    </source>
</evidence>
<sequence>MKYTFILLTVCILSAFAFLPAGPGYQIKGTVSGLPDSTWLYLRTAKPDKDIDSCRVIDGKFEMTGKITDPATPVYLHTAKYTNYVHLWLENTTINMALKAGEFKKGSITGSATQDEDMQLANLRKPFDNRSDSLNLILTNTKDSIARKSLIAQIRSVDAQSKQVEQQWVKSNPQSLVAANVLDIYTTTWGKDITASLYQNMAPEMKASQYGKEISEYLALAKNLKIGDHYADFEQLHTNGKNFKLSQVKGKYILLDFWASWCGPCREENPNLVLTYARFKAKGFNVLGISLDDDKAQWLAAVKKDKLTWDNVSDLRGDKNKAALMYGINAIPNNFLIDEHGIIIAKNLRGKALDEQLEKLLN</sequence>
<evidence type="ECO:0000256" key="1">
    <source>
        <dbReference type="ARBA" id="ARBA00004196"/>
    </source>
</evidence>
<dbReference type="PROSITE" id="PS00194">
    <property type="entry name" value="THIOREDOXIN_1"/>
    <property type="match status" value="1"/>
</dbReference>
<dbReference type="GO" id="GO:0016209">
    <property type="term" value="F:antioxidant activity"/>
    <property type="evidence" value="ECO:0007669"/>
    <property type="project" value="InterPro"/>
</dbReference>
<dbReference type="InterPro" id="IPR050553">
    <property type="entry name" value="Thioredoxin_ResA/DsbE_sf"/>
</dbReference>
<name>A0A4R6IPS7_9SPHI</name>
<dbReference type="InterPro" id="IPR017937">
    <property type="entry name" value="Thioredoxin_CS"/>
</dbReference>
<dbReference type="InterPro" id="IPR013766">
    <property type="entry name" value="Thioredoxin_domain"/>
</dbReference>
<evidence type="ECO:0000256" key="2">
    <source>
        <dbReference type="ARBA" id="ARBA00022748"/>
    </source>
</evidence>
<protein>
    <submittedName>
        <fullName evidence="7">Peroxiredoxin</fullName>
    </submittedName>
</protein>
<evidence type="ECO:0000256" key="3">
    <source>
        <dbReference type="ARBA" id="ARBA00023157"/>
    </source>
</evidence>
<evidence type="ECO:0000313" key="7">
    <source>
        <dbReference type="EMBL" id="TDO24171.1"/>
    </source>
</evidence>
<dbReference type="Pfam" id="PF14289">
    <property type="entry name" value="DUF4369"/>
    <property type="match status" value="1"/>
</dbReference>